<keyword evidence="9" id="KW-1185">Reference proteome</keyword>
<dbReference type="SUPFAM" id="SSF46929">
    <property type="entry name" value="DNA helicase RuvA subunit, C-terminal domain"/>
    <property type="match status" value="1"/>
</dbReference>
<gene>
    <name evidence="6 8" type="primary">ruvA</name>
    <name evidence="8" type="ORF">NSA47_04335</name>
</gene>
<dbReference type="SUPFAM" id="SSF50249">
    <property type="entry name" value="Nucleic acid-binding proteins"/>
    <property type="match status" value="1"/>
</dbReference>
<dbReference type="InterPro" id="IPR010994">
    <property type="entry name" value="RuvA_2-like"/>
</dbReference>
<comment type="domain">
    <text evidence="6">Has three domains with a flexible linker between the domains II and III and assumes an 'L' shape. Domain III is highly mobile and contacts RuvB.</text>
</comment>
<dbReference type="InterPro" id="IPR012340">
    <property type="entry name" value="NA-bd_OB-fold"/>
</dbReference>
<dbReference type="GO" id="GO:0006281">
    <property type="term" value="P:DNA repair"/>
    <property type="evidence" value="ECO:0007669"/>
    <property type="project" value="UniProtKB-UniRule"/>
</dbReference>
<dbReference type="RefSeq" id="WP_257529671.1">
    <property type="nucleotide sequence ID" value="NZ_JANKAS010000002.1"/>
</dbReference>
<dbReference type="SMART" id="SM00278">
    <property type="entry name" value="HhH1"/>
    <property type="match status" value="2"/>
</dbReference>
<dbReference type="GO" id="GO:0048476">
    <property type="term" value="C:Holliday junction resolvase complex"/>
    <property type="evidence" value="ECO:0007669"/>
    <property type="project" value="UniProtKB-UniRule"/>
</dbReference>
<evidence type="ECO:0000313" key="9">
    <source>
        <dbReference type="Proteomes" id="UP001205748"/>
    </source>
</evidence>
<dbReference type="Gene3D" id="1.10.8.10">
    <property type="entry name" value="DNA helicase RuvA subunit, C-terminal domain"/>
    <property type="match status" value="1"/>
</dbReference>
<evidence type="ECO:0000313" key="8">
    <source>
        <dbReference type="EMBL" id="MCR1898216.1"/>
    </source>
</evidence>
<dbReference type="GO" id="GO:0009379">
    <property type="term" value="C:Holliday junction helicase complex"/>
    <property type="evidence" value="ECO:0007669"/>
    <property type="project" value="InterPro"/>
</dbReference>
<dbReference type="GO" id="GO:0005737">
    <property type="term" value="C:cytoplasm"/>
    <property type="evidence" value="ECO:0007669"/>
    <property type="project" value="UniProtKB-SubCell"/>
</dbReference>
<evidence type="ECO:0000256" key="4">
    <source>
        <dbReference type="ARBA" id="ARBA00023172"/>
    </source>
</evidence>
<feature type="domain" description="Helix-hairpin-helix DNA-binding motif class 1" evidence="7">
    <location>
        <begin position="108"/>
        <end position="127"/>
    </location>
</feature>
<dbReference type="NCBIfam" id="TIGR00084">
    <property type="entry name" value="ruvA"/>
    <property type="match status" value="1"/>
</dbReference>
<comment type="subunit">
    <text evidence="6">Homotetramer. Forms an RuvA(8)-RuvB(12)-Holliday junction (HJ) complex. HJ DNA is sandwiched between 2 RuvA tetramers; dsDNA enters through RuvA and exits via RuvB. An RuvB hexamer assembles on each DNA strand where it exits the tetramer. Each RuvB hexamer is contacted by two RuvA subunits (via domain III) on 2 adjacent RuvB subunits; this complex drives branch migration. In the full resolvosome a probable DNA-RuvA(4)-RuvB(12)-RuvC(2) complex forms which resolves the HJ.</text>
</comment>
<evidence type="ECO:0000256" key="5">
    <source>
        <dbReference type="ARBA" id="ARBA00023204"/>
    </source>
</evidence>
<keyword evidence="1 6" id="KW-0963">Cytoplasm</keyword>
<dbReference type="GO" id="GO:0005524">
    <property type="term" value="F:ATP binding"/>
    <property type="evidence" value="ECO:0007669"/>
    <property type="project" value="InterPro"/>
</dbReference>
<dbReference type="HAMAP" id="MF_00031">
    <property type="entry name" value="DNA_HJ_migration_RuvA"/>
    <property type="match status" value="1"/>
</dbReference>
<dbReference type="Gene3D" id="1.10.150.20">
    <property type="entry name" value="5' to 3' exonuclease, C-terminal subdomain"/>
    <property type="match status" value="1"/>
</dbReference>
<keyword evidence="2 6" id="KW-0227">DNA damage</keyword>
<evidence type="ECO:0000256" key="3">
    <source>
        <dbReference type="ARBA" id="ARBA00023125"/>
    </source>
</evidence>
<name>A0AAE3KZ68_9FIRM</name>
<feature type="region of interest" description="Domain III" evidence="6">
    <location>
        <begin position="148"/>
        <end position="199"/>
    </location>
</feature>
<dbReference type="Gene3D" id="2.40.50.140">
    <property type="entry name" value="Nucleic acid-binding proteins"/>
    <property type="match status" value="1"/>
</dbReference>
<reference evidence="8" key="1">
    <citation type="submission" date="2022-07" db="EMBL/GenBank/DDBJ databases">
        <title>Enhanced cultured diversity of the mouse gut microbiota enables custom-made synthetic communities.</title>
        <authorList>
            <person name="Afrizal A."/>
        </authorList>
    </citation>
    <scope>NUCLEOTIDE SEQUENCE</scope>
    <source>
        <strain evidence="8">DSM 28593</strain>
    </source>
</reference>
<comment type="function">
    <text evidence="6">The RuvA-RuvB-RuvC complex processes Holliday junction (HJ) DNA during genetic recombination and DNA repair, while the RuvA-RuvB complex plays an important role in the rescue of blocked DNA replication forks via replication fork reversal (RFR). RuvA specifically binds to HJ cruciform DNA, conferring on it an open structure. The RuvB hexamer acts as an ATP-dependent pump, pulling dsDNA into and through the RuvAB complex. HJ branch migration allows RuvC to scan DNA until it finds its consensus sequence, where it cleaves and resolves the cruciform DNA.</text>
</comment>
<dbReference type="Pfam" id="PF07499">
    <property type="entry name" value="RuvA_C"/>
    <property type="match status" value="1"/>
</dbReference>
<sequence>MFEFIKGNLEEVLADGIVVEIQGIAYRIYTSQLLLNELPPIGSTIKIYLHMNVREDDISLYGFLSKDERNMYRSLNSVSGVGPKAAMGILSIYNANEIIWAIVGEDTKTLTKAPGIGKKTAQRIILELKDKLKVEDIKVTENTNTSSENPEVKEEAIEALSALGYQSSQIFRIINDVYREGMSIEVLIKETLKCFASRT</sequence>
<dbReference type="InterPro" id="IPR003583">
    <property type="entry name" value="Hlx-hairpin-Hlx_DNA-bd_motif"/>
</dbReference>
<evidence type="ECO:0000256" key="2">
    <source>
        <dbReference type="ARBA" id="ARBA00022763"/>
    </source>
</evidence>
<dbReference type="GO" id="GO:0000400">
    <property type="term" value="F:four-way junction DNA binding"/>
    <property type="evidence" value="ECO:0007669"/>
    <property type="project" value="UniProtKB-UniRule"/>
</dbReference>
<comment type="caution">
    <text evidence="6">Lacks conserved residue(s) required for the propagation of feature annotation.</text>
</comment>
<accession>A0AAE3KZ68</accession>
<proteinExistence type="inferred from homology"/>
<dbReference type="InterPro" id="IPR000085">
    <property type="entry name" value="RuvA"/>
</dbReference>
<dbReference type="AlphaFoldDB" id="A0AAE3KZ68"/>
<protein>
    <recommendedName>
        <fullName evidence="6">Holliday junction branch migration complex subunit RuvA</fullName>
    </recommendedName>
</protein>
<dbReference type="Pfam" id="PF14520">
    <property type="entry name" value="HHH_5"/>
    <property type="match status" value="1"/>
</dbReference>
<organism evidence="8 9">
    <name type="scientific">Irregularibacter muris</name>
    <dbReference type="NCBI Taxonomy" id="1796619"/>
    <lineage>
        <taxon>Bacteria</taxon>
        <taxon>Bacillati</taxon>
        <taxon>Bacillota</taxon>
        <taxon>Clostridia</taxon>
        <taxon>Eubacteriales</taxon>
        <taxon>Eubacteriaceae</taxon>
        <taxon>Irregularibacter</taxon>
    </lineage>
</organism>
<dbReference type="GO" id="GO:0009378">
    <property type="term" value="F:four-way junction helicase activity"/>
    <property type="evidence" value="ECO:0007669"/>
    <property type="project" value="InterPro"/>
</dbReference>
<feature type="domain" description="Helix-hairpin-helix DNA-binding motif class 1" evidence="7">
    <location>
        <begin position="73"/>
        <end position="92"/>
    </location>
</feature>
<dbReference type="Pfam" id="PF01330">
    <property type="entry name" value="RuvA_N"/>
    <property type="match status" value="1"/>
</dbReference>
<dbReference type="InterPro" id="IPR013849">
    <property type="entry name" value="DNA_helicase_Holl-junc_RuvA_I"/>
</dbReference>
<comment type="subcellular location">
    <subcellularLocation>
        <location evidence="6">Cytoplasm</location>
    </subcellularLocation>
</comment>
<feature type="region of interest" description="Domain I" evidence="6">
    <location>
        <begin position="1"/>
        <end position="64"/>
    </location>
</feature>
<evidence type="ECO:0000256" key="6">
    <source>
        <dbReference type="HAMAP-Rule" id="MF_00031"/>
    </source>
</evidence>
<dbReference type="Proteomes" id="UP001205748">
    <property type="component" value="Unassembled WGS sequence"/>
</dbReference>
<dbReference type="SUPFAM" id="SSF47781">
    <property type="entry name" value="RuvA domain 2-like"/>
    <property type="match status" value="1"/>
</dbReference>
<dbReference type="CDD" id="cd14332">
    <property type="entry name" value="UBA_RuvA_C"/>
    <property type="match status" value="1"/>
</dbReference>
<comment type="similarity">
    <text evidence="6">Belongs to the RuvA family.</text>
</comment>
<comment type="caution">
    <text evidence="8">The sequence shown here is derived from an EMBL/GenBank/DDBJ whole genome shotgun (WGS) entry which is preliminary data.</text>
</comment>
<dbReference type="InterPro" id="IPR011114">
    <property type="entry name" value="RuvA_C"/>
</dbReference>
<dbReference type="GO" id="GO:0006310">
    <property type="term" value="P:DNA recombination"/>
    <property type="evidence" value="ECO:0007669"/>
    <property type="project" value="UniProtKB-UniRule"/>
</dbReference>
<keyword evidence="4 6" id="KW-0233">DNA recombination</keyword>
<keyword evidence="5 6" id="KW-0234">DNA repair</keyword>
<evidence type="ECO:0000259" key="7">
    <source>
        <dbReference type="SMART" id="SM00278"/>
    </source>
</evidence>
<dbReference type="EMBL" id="JANKAS010000002">
    <property type="protein sequence ID" value="MCR1898216.1"/>
    <property type="molecule type" value="Genomic_DNA"/>
</dbReference>
<keyword evidence="3 6" id="KW-0238">DNA-binding</keyword>
<dbReference type="InterPro" id="IPR036267">
    <property type="entry name" value="RuvA_C_sf"/>
</dbReference>
<evidence type="ECO:0000256" key="1">
    <source>
        <dbReference type="ARBA" id="ARBA00022490"/>
    </source>
</evidence>